<organism evidence="3 4">
    <name type="scientific">Stereocaulon virgatum</name>
    <dbReference type="NCBI Taxonomy" id="373712"/>
    <lineage>
        <taxon>Eukaryota</taxon>
        <taxon>Fungi</taxon>
        <taxon>Dikarya</taxon>
        <taxon>Ascomycota</taxon>
        <taxon>Pezizomycotina</taxon>
        <taxon>Lecanoromycetes</taxon>
        <taxon>OSLEUM clade</taxon>
        <taxon>Lecanoromycetidae</taxon>
        <taxon>Lecanorales</taxon>
        <taxon>Lecanorineae</taxon>
        <taxon>Stereocaulaceae</taxon>
        <taxon>Stereocaulon</taxon>
    </lineage>
</organism>
<reference evidence="3 4" key="1">
    <citation type="submission" date="2024-09" db="EMBL/GenBank/DDBJ databases">
        <title>Rethinking Asexuality: The Enigmatic Case of Functional Sexual Genes in Lepraria (Stereocaulaceae).</title>
        <authorList>
            <person name="Doellman M."/>
            <person name="Sun Y."/>
            <person name="Barcenas-Pena A."/>
            <person name="Lumbsch H.T."/>
            <person name="Grewe F."/>
        </authorList>
    </citation>
    <scope>NUCLEOTIDE SEQUENCE [LARGE SCALE GENOMIC DNA]</scope>
    <source>
        <strain evidence="3 4">Mercado 3170</strain>
    </source>
</reference>
<keyword evidence="2" id="KW-0472">Membrane</keyword>
<dbReference type="EMBL" id="JBEFKJ010000022">
    <property type="protein sequence ID" value="KAL2040134.1"/>
    <property type="molecule type" value="Genomic_DNA"/>
</dbReference>
<evidence type="ECO:0008006" key="5">
    <source>
        <dbReference type="Google" id="ProtNLM"/>
    </source>
</evidence>
<evidence type="ECO:0000256" key="1">
    <source>
        <dbReference type="SAM" id="MobiDB-lite"/>
    </source>
</evidence>
<feature type="region of interest" description="Disordered" evidence="1">
    <location>
        <begin position="213"/>
        <end position="236"/>
    </location>
</feature>
<protein>
    <recommendedName>
        <fullName evidence="5">Fungal N-terminal domain-containing protein</fullName>
    </recommendedName>
</protein>
<name>A0ABR4A3P6_9LECA</name>
<accession>A0ABR4A3P6</accession>
<evidence type="ECO:0000256" key="2">
    <source>
        <dbReference type="SAM" id="Phobius"/>
    </source>
</evidence>
<feature type="transmembrane region" description="Helical" evidence="2">
    <location>
        <begin position="20"/>
        <end position="42"/>
    </location>
</feature>
<comment type="caution">
    <text evidence="3">The sequence shown here is derived from an EMBL/GenBank/DDBJ whole genome shotgun (WGS) entry which is preliminary data.</text>
</comment>
<evidence type="ECO:0000313" key="4">
    <source>
        <dbReference type="Proteomes" id="UP001590950"/>
    </source>
</evidence>
<keyword evidence="2" id="KW-0812">Transmembrane</keyword>
<sequence>MASLAPHAPTVLSCGDSPLSATASIVGILTFALGLLASYIALQSATRGAPSEIARLVDDLRTTQREINRVAEYIFDNAHTASLAITAGVVYDSSRQYVSPSHAAPTRAAGVDAGPLQGLYDEVQELFGNCVRLFYEADNMLKRCESDVARWDPEGLRRRITYVMNSHEVAEKLQRLEDQKARLVDVRMSLFLRKSAHQDNVLKQIVEAVKQLKGENRDRDSSTEDSGVNPCTLSDT</sequence>
<evidence type="ECO:0000313" key="3">
    <source>
        <dbReference type="EMBL" id="KAL2040134.1"/>
    </source>
</evidence>
<dbReference type="Proteomes" id="UP001590950">
    <property type="component" value="Unassembled WGS sequence"/>
</dbReference>
<keyword evidence="2" id="KW-1133">Transmembrane helix</keyword>
<keyword evidence="4" id="KW-1185">Reference proteome</keyword>
<feature type="compositionally biased region" description="Polar residues" evidence="1">
    <location>
        <begin position="224"/>
        <end position="236"/>
    </location>
</feature>
<feature type="compositionally biased region" description="Basic and acidic residues" evidence="1">
    <location>
        <begin position="213"/>
        <end position="222"/>
    </location>
</feature>
<gene>
    <name evidence="3" type="ORF">N7G274_007037</name>
</gene>
<proteinExistence type="predicted"/>